<name>A0AAV7EZI9_ARIFI</name>
<comment type="caution">
    <text evidence="2">The sequence shown here is derived from an EMBL/GenBank/DDBJ whole genome shotgun (WGS) entry which is preliminary data.</text>
</comment>
<dbReference type="Proteomes" id="UP000825729">
    <property type="component" value="Unassembled WGS sequence"/>
</dbReference>
<organism evidence="2 3">
    <name type="scientific">Aristolochia fimbriata</name>
    <name type="common">White veined hardy Dutchman's pipe vine</name>
    <dbReference type="NCBI Taxonomy" id="158543"/>
    <lineage>
        <taxon>Eukaryota</taxon>
        <taxon>Viridiplantae</taxon>
        <taxon>Streptophyta</taxon>
        <taxon>Embryophyta</taxon>
        <taxon>Tracheophyta</taxon>
        <taxon>Spermatophyta</taxon>
        <taxon>Magnoliopsida</taxon>
        <taxon>Magnoliidae</taxon>
        <taxon>Piperales</taxon>
        <taxon>Aristolochiaceae</taxon>
        <taxon>Aristolochia</taxon>
    </lineage>
</organism>
<keyword evidence="3" id="KW-1185">Reference proteome</keyword>
<proteinExistence type="predicted"/>
<sequence length="111" mass="13415">MEKRRGRRRREEGEEREIEKRRQRWRREDTDGEERRPKREWREKRAKASEERSEMEKRSEIYMMSTRTPLASCIDDSTVSAAHLDRLSPSYTVGVRLNDHACSPRLNPTRL</sequence>
<evidence type="ECO:0000313" key="2">
    <source>
        <dbReference type="EMBL" id="KAG9453072.1"/>
    </source>
</evidence>
<protein>
    <submittedName>
        <fullName evidence="2">Uncharacterized protein</fullName>
    </submittedName>
</protein>
<dbReference type="EMBL" id="JAINDJ010000003">
    <property type="protein sequence ID" value="KAG9453072.1"/>
    <property type="molecule type" value="Genomic_DNA"/>
</dbReference>
<feature type="region of interest" description="Disordered" evidence="1">
    <location>
        <begin position="1"/>
        <end position="60"/>
    </location>
</feature>
<evidence type="ECO:0000256" key="1">
    <source>
        <dbReference type="SAM" id="MobiDB-lite"/>
    </source>
</evidence>
<accession>A0AAV7EZI9</accession>
<reference evidence="2 3" key="1">
    <citation type="submission" date="2021-07" db="EMBL/GenBank/DDBJ databases">
        <title>The Aristolochia fimbriata genome: insights into angiosperm evolution, floral development and chemical biosynthesis.</title>
        <authorList>
            <person name="Jiao Y."/>
        </authorList>
    </citation>
    <scope>NUCLEOTIDE SEQUENCE [LARGE SCALE GENOMIC DNA]</scope>
    <source>
        <strain evidence="2">IBCAS-2021</strain>
        <tissue evidence="2">Leaf</tissue>
    </source>
</reference>
<gene>
    <name evidence="2" type="ORF">H6P81_005976</name>
</gene>
<evidence type="ECO:0000313" key="3">
    <source>
        <dbReference type="Proteomes" id="UP000825729"/>
    </source>
</evidence>
<dbReference type="AlphaFoldDB" id="A0AAV7EZI9"/>